<reference evidence="2 3" key="1">
    <citation type="submission" date="2013-06" db="EMBL/GenBank/DDBJ databases">
        <authorList>
            <person name="Weinstock G."/>
            <person name="Sodergren E."/>
            <person name="Lobos E.A."/>
            <person name="Fulton L."/>
            <person name="Fulton R."/>
            <person name="Courtney L."/>
            <person name="Fronick C."/>
            <person name="O'Laughlin M."/>
            <person name="Godfrey J."/>
            <person name="Wilson R.M."/>
            <person name="Miner T."/>
            <person name="Farmer C."/>
            <person name="Delehaunty K."/>
            <person name="Cordes M."/>
            <person name="Minx P."/>
            <person name="Tomlinson C."/>
            <person name="Chen J."/>
            <person name="Wollam A."/>
            <person name="Pepin K.H."/>
            <person name="Bhonagiri V."/>
            <person name="Zhang X."/>
            <person name="Warren W."/>
            <person name="Mitreva M."/>
            <person name="Mardis E.R."/>
            <person name="Wilson R.K."/>
        </authorList>
    </citation>
    <scope>NUCLEOTIDE SEQUENCE [LARGE SCALE GENOMIC DNA]</scope>
    <source>
        <strain evidence="2 3">ATCC 14869</strain>
    </source>
</reference>
<dbReference type="HOGENOM" id="CLU_099043_3_0_9"/>
<comment type="caution">
    <text evidence="2">The sequence shown here is derived from an EMBL/GenBank/DDBJ whole genome shotgun (WGS) entry which is preliminary data.</text>
</comment>
<dbReference type="GeneID" id="56992992"/>
<dbReference type="EMBL" id="AWVK01000006">
    <property type="protein sequence ID" value="ERK45805.1"/>
    <property type="molecule type" value="Genomic_DNA"/>
</dbReference>
<dbReference type="Pfam" id="PF18050">
    <property type="entry name" value="Cyclophil_like2"/>
    <property type="match status" value="1"/>
</dbReference>
<accession>U2P5L9</accession>
<evidence type="ECO:0000313" key="3">
    <source>
        <dbReference type="Proteomes" id="UP000016644"/>
    </source>
</evidence>
<evidence type="ECO:0000259" key="1">
    <source>
        <dbReference type="Pfam" id="PF18050"/>
    </source>
</evidence>
<feature type="domain" description="Cyclophilin-like" evidence="1">
    <location>
        <begin position="6"/>
        <end position="115"/>
    </location>
</feature>
<dbReference type="Proteomes" id="UP000016644">
    <property type="component" value="Unassembled WGS sequence"/>
</dbReference>
<proteinExistence type="predicted"/>
<sequence length="144" mass="16592">MKTVKIIVNGQTFTANFEENATASELLSQMPMTLPMLNLYSRELTYRFKQALPANEAHTSGYTVGDIAYWKPRHSFVIFYKQTGEVISDLQQIGHINTSHLAQFQSLGNVEMRFEKEDFSSRSKKRHHIVAFFCSISILKRLEN</sequence>
<organism evidence="2 3">
    <name type="scientific">Levilactobacillus brevis ATCC 14869 = DSM 20054</name>
    <dbReference type="NCBI Taxonomy" id="649758"/>
    <lineage>
        <taxon>Bacteria</taxon>
        <taxon>Bacillati</taxon>
        <taxon>Bacillota</taxon>
        <taxon>Bacilli</taxon>
        <taxon>Lactobacillales</taxon>
        <taxon>Lactobacillaceae</taxon>
        <taxon>Levilactobacillus</taxon>
    </lineage>
</organism>
<dbReference type="SUPFAM" id="SSF50891">
    <property type="entry name" value="Cyclophilin-like"/>
    <property type="match status" value="1"/>
</dbReference>
<name>U2P5L9_LEVBR</name>
<dbReference type="Gene3D" id="2.40.100.20">
    <property type="match status" value="1"/>
</dbReference>
<evidence type="ECO:0000313" key="2">
    <source>
        <dbReference type="EMBL" id="ERK45805.1"/>
    </source>
</evidence>
<dbReference type="InterPro" id="IPR029000">
    <property type="entry name" value="Cyclophilin-like_dom_sf"/>
</dbReference>
<dbReference type="RefSeq" id="WP_021742539.1">
    <property type="nucleotide sequence ID" value="NZ_AZCP01000001.1"/>
</dbReference>
<dbReference type="InterPro" id="IPR041183">
    <property type="entry name" value="Cyclophilin-like"/>
</dbReference>
<dbReference type="PATRIC" id="fig|649758.3.peg.188"/>
<protein>
    <recommendedName>
        <fullName evidence="1">Cyclophilin-like domain-containing protein</fullName>
    </recommendedName>
</protein>
<dbReference type="AlphaFoldDB" id="U2P5L9"/>
<gene>
    <name evidence="2" type="ORF">HMPREF0495_00198</name>
</gene>